<feature type="domain" description="EamA" evidence="8">
    <location>
        <begin position="7"/>
        <end position="137"/>
    </location>
</feature>
<evidence type="ECO:0000256" key="1">
    <source>
        <dbReference type="ARBA" id="ARBA00004651"/>
    </source>
</evidence>
<keyword evidence="10" id="KW-1185">Reference proteome</keyword>
<feature type="transmembrane region" description="Helical" evidence="7">
    <location>
        <begin position="208"/>
        <end position="228"/>
    </location>
</feature>
<sequence length="303" mass="32685">MNTQKAYLKYATALLLFGLNGIVASHIHLSSSEIVFTRTLIGSLFLIILFALGKKQITIWNNRKHLSFLVISGVAMGASWLFLFEAYRQIGVSIATLAYYCGPVIVMAVSIFVFKEKATTTKLFGFLAVILGMLFLNGEGISQGSVSHGLIYGAMSAIMYAIMVVFNRKAGSITGLENAMWQLLVSFLTVAVFVLLKQGLMLSIRAESLPPILILGIINTGLGCYLYFSSIGELPVQTVAISGYLEPLSALIFSAILLGENLSVIQGIGAMLILGGAVSGELSHQRHHDDSQSGRRVLAQAED</sequence>
<evidence type="ECO:0000256" key="5">
    <source>
        <dbReference type="ARBA" id="ARBA00023136"/>
    </source>
</evidence>
<dbReference type="OrthoDB" id="9814238at2"/>
<feature type="region of interest" description="Disordered" evidence="6">
    <location>
        <begin position="284"/>
        <end position="303"/>
    </location>
</feature>
<feature type="transmembrane region" description="Helical" evidence="7">
    <location>
        <begin position="34"/>
        <end position="53"/>
    </location>
</feature>
<evidence type="ECO:0000256" key="2">
    <source>
        <dbReference type="ARBA" id="ARBA00022475"/>
    </source>
</evidence>
<organism evidence="9 10">
    <name type="scientific">Desulfofustis glycolicus DSM 9705</name>
    <dbReference type="NCBI Taxonomy" id="1121409"/>
    <lineage>
        <taxon>Bacteria</taxon>
        <taxon>Pseudomonadati</taxon>
        <taxon>Thermodesulfobacteriota</taxon>
        <taxon>Desulfobulbia</taxon>
        <taxon>Desulfobulbales</taxon>
        <taxon>Desulfocapsaceae</taxon>
        <taxon>Desulfofustis</taxon>
    </lineage>
</organism>
<evidence type="ECO:0000256" key="7">
    <source>
        <dbReference type="SAM" id="Phobius"/>
    </source>
</evidence>
<evidence type="ECO:0000313" key="9">
    <source>
        <dbReference type="EMBL" id="SHI11832.1"/>
    </source>
</evidence>
<dbReference type="InterPro" id="IPR051258">
    <property type="entry name" value="Diverse_Substrate_Transporter"/>
</dbReference>
<feature type="compositionally biased region" description="Basic and acidic residues" evidence="6">
    <location>
        <begin position="284"/>
        <end position="293"/>
    </location>
</feature>
<dbReference type="AlphaFoldDB" id="A0A1M5YIR8"/>
<dbReference type="InterPro" id="IPR037185">
    <property type="entry name" value="EmrE-like"/>
</dbReference>
<evidence type="ECO:0000256" key="4">
    <source>
        <dbReference type="ARBA" id="ARBA00022989"/>
    </source>
</evidence>
<proteinExistence type="predicted"/>
<dbReference type="EMBL" id="FQXS01000039">
    <property type="protein sequence ID" value="SHI11832.1"/>
    <property type="molecule type" value="Genomic_DNA"/>
</dbReference>
<dbReference type="Proteomes" id="UP000184139">
    <property type="component" value="Unassembled WGS sequence"/>
</dbReference>
<keyword evidence="5 7" id="KW-0472">Membrane</keyword>
<dbReference type="InterPro" id="IPR000620">
    <property type="entry name" value="EamA_dom"/>
</dbReference>
<feature type="transmembrane region" description="Helical" evidence="7">
    <location>
        <begin position="121"/>
        <end position="138"/>
    </location>
</feature>
<comment type="subcellular location">
    <subcellularLocation>
        <location evidence="1">Cell membrane</location>
        <topology evidence="1">Multi-pass membrane protein</topology>
    </subcellularLocation>
</comment>
<feature type="transmembrane region" description="Helical" evidence="7">
    <location>
        <begin position="179"/>
        <end position="196"/>
    </location>
</feature>
<feature type="domain" description="EamA" evidence="8">
    <location>
        <begin position="149"/>
        <end position="278"/>
    </location>
</feature>
<feature type="transmembrane region" description="Helical" evidence="7">
    <location>
        <begin position="65"/>
        <end position="84"/>
    </location>
</feature>
<protein>
    <submittedName>
        <fullName evidence="9">Threonine/homoserine efflux transporter RhtA</fullName>
    </submittedName>
</protein>
<keyword evidence="3 7" id="KW-0812">Transmembrane</keyword>
<name>A0A1M5YIR8_9BACT</name>
<feature type="transmembrane region" description="Helical" evidence="7">
    <location>
        <begin position="90"/>
        <end position="114"/>
    </location>
</feature>
<dbReference type="GO" id="GO:0005886">
    <property type="term" value="C:plasma membrane"/>
    <property type="evidence" value="ECO:0007669"/>
    <property type="project" value="UniProtKB-SubCell"/>
</dbReference>
<keyword evidence="4 7" id="KW-1133">Transmembrane helix</keyword>
<gene>
    <name evidence="9" type="ORF">SAMN02745124_04071</name>
</gene>
<accession>A0A1M5YIR8</accession>
<dbReference type="SUPFAM" id="SSF103481">
    <property type="entry name" value="Multidrug resistance efflux transporter EmrE"/>
    <property type="match status" value="2"/>
</dbReference>
<keyword evidence="2" id="KW-1003">Cell membrane</keyword>
<dbReference type="RefSeq" id="WP_073379026.1">
    <property type="nucleotide sequence ID" value="NZ_FQXS01000039.1"/>
</dbReference>
<dbReference type="Gene3D" id="1.10.3730.20">
    <property type="match status" value="2"/>
</dbReference>
<dbReference type="Pfam" id="PF00892">
    <property type="entry name" value="EamA"/>
    <property type="match status" value="2"/>
</dbReference>
<evidence type="ECO:0000256" key="3">
    <source>
        <dbReference type="ARBA" id="ARBA00022692"/>
    </source>
</evidence>
<dbReference type="PANTHER" id="PTHR42920">
    <property type="entry name" value="OS03G0707200 PROTEIN-RELATED"/>
    <property type="match status" value="1"/>
</dbReference>
<feature type="transmembrane region" description="Helical" evidence="7">
    <location>
        <begin position="150"/>
        <end position="167"/>
    </location>
</feature>
<evidence type="ECO:0000259" key="8">
    <source>
        <dbReference type="Pfam" id="PF00892"/>
    </source>
</evidence>
<dbReference type="PANTHER" id="PTHR42920:SF5">
    <property type="entry name" value="EAMA DOMAIN-CONTAINING PROTEIN"/>
    <property type="match status" value="1"/>
</dbReference>
<evidence type="ECO:0000256" key="6">
    <source>
        <dbReference type="SAM" id="MobiDB-lite"/>
    </source>
</evidence>
<dbReference type="STRING" id="1121409.SAMN02745124_04071"/>
<reference evidence="9 10" key="1">
    <citation type="submission" date="2016-11" db="EMBL/GenBank/DDBJ databases">
        <authorList>
            <person name="Jaros S."/>
            <person name="Januszkiewicz K."/>
            <person name="Wedrychowicz H."/>
        </authorList>
    </citation>
    <scope>NUCLEOTIDE SEQUENCE [LARGE SCALE GENOMIC DNA]</scope>
    <source>
        <strain evidence="9 10">DSM 9705</strain>
    </source>
</reference>
<evidence type="ECO:0000313" key="10">
    <source>
        <dbReference type="Proteomes" id="UP000184139"/>
    </source>
</evidence>